<organism evidence="3 4">
    <name type="scientific">Methyloversatilis universalis (strain ATCC BAA-1314 / DSM 25237 / JCM 13912 / CCUG 52030 / FAM5)</name>
    <dbReference type="NCBI Taxonomy" id="1000565"/>
    <lineage>
        <taxon>Bacteria</taxon>
        <taxon>Pseudomonadati</taxon>
        <taxon>Pseudomonadota</taxon>
        <taxon>Betaproteobacteria</taxon>
        <taxon>Nitrosomonadales</taxon>
        <taxon>Sterolibacteriaceae</taxon>
        <taxon>Methyloversatilis</taxon>
    </lineage>
</organism>
<dbReference type="GO" id="GO:0016829">
    <property type="term" value="F:lyase activity"/>
    <property type="evidence" value="ECO:0007669"/>
    <property type="project" value="UniProtKB-KW"/>
</dbReference>
<reference evidence="3 4" key="1">
    <citation type="journal article" date="2011" name="J. Bacteriol.">
        <title>Genome sequence of Methyloversatilis universalis FAM5T, a methylotrophic representative of the order Rhodocyclales.</title>
        <authorList>
            <person name="Kittichotirat W."/>
            <person name="Good N.M."/>
            <person name="Hall R."/>
            <person name="Bringel F."/>
            <person name="Lajus A."/>
            <person name="Medigue C."/>
            <person name="Smalley N.E."/>
            <person name="Beck D."/>
            <person name="Bumgarner R."/>
            <person name="Vuilleumier S."/>
            <person name="Kalyuzhnaya M.G."/>
        </authorList>
    </citation>
    <scope>NUCLEOTIDE SEQUENCE [LARGE SCALE GENOMIC DNA]</scope>
    <source>
        <strain evidence="4">ATCC BAA-1314 / JCM 13912 / FAM5</strain>
    </source>
</reference>
<dbReference type="GO" id="GO:0046872">
    <property type="term" value="F:metal ion binding"/>
    <property type="evidence" value="ECO:0007669"/>
    <property type="project" value="UniProtKB-KW"/>
</dbReference>
<dbReference type="InterPro" id="IPR050963">
    <property type="entry name" value="Sirohydro_Cobaltochel/CbiX"/>
</dbReference>
<keyword evidence="2" id="KW-0456">Lyase</keyword>
<dbReference type="InterPro" id="IPR002762">
    <property type="entry name" value="CbiX-like"/>
</dbReference>
<dbReference type="STRING" id="1000565.METUNv1_00276"/>
<dbReference type="EMBL" id="AFHG01000029">
    <property type="protein sequence ID" value="EGK73105.1"/>
    <property type="molecule type" value="Genomic_DNA"/>
</dbReference>
<dbReference type="AlphaFoldDB" id="F5R7R8"/>
<dbReference type="OrthoDB" id="9797895at2"/>
<dbReference type="PANTHER" id="PTHR33542">
    <property type="entry name" value="SIROHYDROCHLORIN FERROCHELATASE, CHLOROPLASTIC"/>
    <property type="match status" value="1"/>
</dbReference>
<protein>
    <submittedName>
        <fullName evidence="3">Sirohydrochlorin cobaltochelatase CbiX</fullName>
    </submittedName>
</protein>
<dbReference type="SUPFAM" id="SSF53800">
    <property type="entry name" value="Chelatase"/>
    <property type="match status" value="1"/>
</dbReference>
<sequence length="123" mass="13162">MSHGLVLFGHGSRDPEWARPLREVAARVAAGEGAPRVELAFLEFLEPTLEQACARLAAEGVSRIAVLPMFIAQSGHVRRDLPAHIDAVRAAHPSLRIDLAVAVGEDARVQAVMAEVALAAFDH</sequence>
<dbReference type="Pfam" id="PF01903">
    <property type="entry name" value="CbiX"/>
    <property type="match status" value="1"/>
</dbReference>
<comment type="caution">
    <text evidence="3">The sequence shown here is derived from an EMBL/GenBank/DDBJ whole genome shotgun (WGS) entry which is preliminary data.</text>
</comment>
<dbReference type="RefSeq" id="WP_008058079.1">
    <property type="nucleotide sequence ID" value="NZ_AFHG01000029.1"/>
</dbReference>
<name>F5R7R8_METUF</name>
<keyword evidence="1" id="KW-0479">Metal-binding</keyword>
<accession>F5R7R8</accession>
<gene>
    <name evidence="3" type="ORF">METUNv1_00276</name>
</gene>
<dbReference type="CDD" id="cd03416">
    <property type="entry name" value="CbiX_SirB_N"/>
    <property type="match status" value="1"/>
</dbReference>
<dbReference type="eggNOG" id="COG2138">
    <property type="taxonomic scope" value="Bacteria"/>
</dbReference>
<dbReference type="Proteomes" id="UP000005019">
    <property type="component" value="Unassembled WGS sequence"/>
</dbReference>
<dbReference type="PANTHER" id="PTHR33542:SF3">
    <property type="entry name" value="SIROHYDROCHLORIN FERROCHELATASE, CHLOROPLASTIC"/>
    <property type="match status" value="1"/>
</dbReference>
<evidence type="ECO:0000256" key="2">
    <source>
        <dbReference type="ARBA" id="ARBA00023239"/>
    </source>
</evidence>
<evidence type="ECO:0000313" key="3">
    <source>
        <dbReference type="EMBL" id="EGK73105.1"/>
    </source>
</evidence>
<evidence type="ECO:0000313" key="4">
    <source>
        <dbReference type="Proteomes" id="UP000005019"/>
    </source>
</evidence>
<evidence type="ECO:0000256" key="1">
    <source>
        <dbReference type="ARBA" id="ARBA00022723"/>
    </source>
</evidence>
<proteinExistence type="predicted"/>
<keyword evidence="4" id="KW-1185">Reference proteome</keyword>
<dbReference type="Gene3D" id="3.40.50.1400">
    <property type="match status" value="1"/>
</dbReference>